<protein>
    <submittedName>
        <fullName evidence="1">Uncharacterized protein</fullName>
    </submittedName>
</protein>
<dbReference type="EMBL" id="ASPP01007988">
    <property type="protein sequence ID" value="ETO26256.1"/>
    <property type="molecule type" value="Genomic_DNA"/>
</dbReference>
<dbReference type="SUPFAM" id="SSF117281">
    <property type="entry name" value="Kelch motif"/>
    <property type="match status" value="1"/>
</dbReference>
<dbReference type="Gene3D" id="2.120.10.80">
    <property type="entry name" value="Kelch-type beta propeller"/>
    <property type="match status" value="1"/>
</dbReference>
<reference evidence="1 2" key="1">
    <citation type="journal article" date="2013" name="Curr. Biol.">
        <title>The Genome of the Foraminiferan Reticulomyxa filosa.</title>
        <authorList>
            <person name="Glockner G."/>
            <person name="Hulsmann N."/>
            <person name="Schleicher M."/>
            <person name="Noegel A.A."/>
            <person name="Eichinger L."/>
            <person name="Gallinger C."/>
            <person name="Pawlowski J."/>
            <person name="Sierra R."/>
            <person name="Euteneuer U."/>
            <person name="Pillet L."/>
            <person name="Moustafa A."/>
            <person name="Platzer M."/>
            <person name="Groth M."/>
            <person name="Szafranski K."/>
            <person name="Schliwa M."/>
        </authorList>
    </citation>
    <scope>NUCLEOTIDE SEQUENCE [LARGE SCALE GENOMIC DNA]</scope>
</reference>
<proteinExistence type="predicted"/>
<gene>
    <name evidence="1" type="ORF">RFI_10884</name>
</gene>
<sequence>MDLSDTKSEENVNIDTTTPFETLTPLPVPLCQSQCVIYKDEILICGGYYERNCYSYHTLKNQYKRICSYPSNVVLEGHCVVRVVSNNKDKNTITLLSFSGYPKHTLMMTYVSIWDDDESNVEEESKTKNKKHCNEWVTFIDDSDNKRPIHIAKDTENYEGARAVIGGSNKHLLFITYPPKNVDVFDLNTCRYIKHDILPMEENKVWYHGFVSTTQNTNEMLLFYNKTGLTIDYNENSNEFKFYAIPVCDEMVPLKRYANVCIGDVVVNFGGWSGYIGQNEAISNAVHMYSMKESKWIKLEHVYHFPYMIVLWC</sequence>
<name>X6NJV0_RETFI</name>
<organism evidence="1 2">
    <name type="scientific">Reticulomyxa filosa</name>
    <dbReference type="NCBI Taxonomy" id="46433"/>
    <lineage>
        <taxon>Eukaryota</taxon>
        <taxon>Sar</taxon>
        <taxon>Rhizaria</taxon>
        <taxon>Retaria</taxon>
        <taxon>Foraminifera</taxon>
        <taxon>Monothalamids</taxon>
        <taxon>Reticulomyxidae</taxon>
        <taxon>Reticulomyxa</taxon>
    </lineage>
</organism>
<accession>X6NJV0</accession>
<dbReference type="InterPro" id="IPR015915">
    <property type="entry name" value="Kelch-typ_b-propeller"/>
</dbReference>
<dbReference type="AlphaFoldDB" id="X6NJV0"/>
<keyword evidence="2" id="KW-1185">Reference proteome</keyword>
<evidence type="ECO:0000313" key="2">
    <source>
        <dbReference type="Proteomes" id="UP000023152"/>
    </source>
</evidence>
<evidence type="ECO:0000313" key="1">
    <source>
        <dbReference type="EMBL" id="ETO26256.1"/>
    </source>
</evidence>
<dbReference type="Proteomes" id="UP000023152">
    <property type="component" value="Unassembled WGS sequence"/>
</dbReference>
<comment type="caution">
    <text evidence="1">The sequence shown here is derived from an EMBL/GenBank/DDBJ whole genome shotgun (WGS) entry which is preliminary data.</text>
</comment>